<dbReference type="PANTHER" id="PTHR42828:SF3">
    <property type="entry name" value="THREONYLCARBAMOYL-AMP SYNTHASE"/>
    <property type="match status" value="1"/>
</dbReference>
<dbReference type="Pfam" id="PF01300">
    <property type="entry name" value="Sua5_yciO_yrdC"/>
    <property type="match status" value="1"/>
</dbReference>
<dbReference type="OrthoDB" id="9814580at2"/>
<dbReference type="Proteomes" id="UP000253209">
    <property type="component" value="Unassembled WGS sequence"/>
</dbReference>
<dbReference type="Gene3D" id="3.90.870.10">
    <property type="entry name" value="DHBP synthase"/>
    <property type="match status" value="1"/>
</dbReference>
<dbReference type="GO" id="GO:0003725">
    <property type="term" value="F:double-stranded RNA binding"/>
    <property type="evidence" value="ECO:0007669"/>
    <property type="project" value="InterPro"/>
</dbReference>
<dbReference type="AlphaFoldDB" id="A0A367GNS3"/>
<gene>
    <name evidence="2" type="ORF">DJ568_08095</name>
</gene>
<evidence type="ECO:0000313" key="2">
    <source>
        <dbReference type="EMBL" id="RCH55142.1"/>
    </source>
</evidence>
<name>A0A367GNS3_9SPHI</name>
<reference evidence="2 3" key="1">
    <citation type="submission" date="2018-05" db="EMBL/GenBank/DDBJ databases">
        <title>Mucilaginibacter hurinus sp. nov., isolated from briquette warehouse soil.</title>
        <authorList>
            <person name="Choi L."/>
        </authorList>
    </citation>
    <scope>NUCLEOTIDE SEQUENCE [LARGE SCALE GENOMIC DNA]</scope>
    <source>
        <strain evidence="2 3">ZR32</strain>
    </source>
</reference>
<dbReference type="PROSITE" id="PS51163">
    <property type="entry name" value="YRDC"/>
    <property type="match status" value="1"/>
</dbReference>
<dbReference type="InterPro" id="IPR052532">
    <property type="entry name" value="SUA5_domain"/>
</dbReference>
<accession>A0A367GNS3</accession>
<sequence>MLIKIYPENPNPKAIEQVANVLRKGGIIIYPTDTVYGLGCDITNHRAIEAICKIRNIKPDKANFSFICYDLSHISDYIKPIDNTTFRVLKKALPGPFTFIFNASHAVPKLLSSNKKTVGIRVPDNDIAREIVRVLGNPILSTSIHDEDEIVEYSTDPELIYEKYQDKVDMVIDGGYGGNIPSTVIDCTSGEFDVIREGKGELDLYL</sequence>
<dbReference type="InterPro" id="IPR006070">
    <property type="entry name" value="Sua5-like_dom"/>
</dbReference>
<evidence type="ECO:0000259" key="1">
    <source>
        <dbReference type="PROSITE" id="PS51163"/>
    </source>
</evidence>
<organism evidence="2 3">
    <name type="scientific">Mucilaginibacter hurinus</name>
    <dbReference type="NCBI Taxonomy" id="2201324"/>
    <lineage>
        <taxon>Bacteria</taxon>
        <taxon>Pseudomonadati</taxon>
        <taxon>Bacteroidota</taxon>
        <taxon>Sphingobacteriia</taxon>
        <taxon>Sphingobacteriales</taxon>
        <taxon>Sphingobacteriaceae</taxon>
        <taxon>Mucilaginibacter</taxon>
    </lineage>
</organism>
<dbReference type="PANTHER" id="PTHR42828">
    <property type="entry name" value="DHBP SYNTHASE RIBB-LIKE ALPHA/BETA DOMAIN-CONTAINING PROTEIN"/>
    <property type="match status" value="1"/>
</dbReference>
<keyword evidence="3" id="KW-1185">Reference proteome</keyword>
<evidence type="ECO:0000313" key="3">
    <source>
        <dbReference type="Proteomes" id="UP000253209"/>
    </source>
</evidence>
<dbReference type="NCBIfam" id="TIGR00057">
    <property type="entry name" value="L-threonylcarbamoyladenylate synthase"/>
    <property type="match status" value="1"/>
</dbReference>
<dbReference type="InterPro" id="IPR017945">
    <property type="entry name" value="DHBP_synth_RibB-like_a/b_dom"/>
</dbReference>
<protein>
    <submittedName>
        <fullName evidence="2">Threonylcarbamoyl-AMP synthase</fullName>
    </submittedName>
</protein>
<dbReference type="RefSeq" id="WP_114004765.1">
    <property type="nucleotide sequence ID" value="NZ_QGDC01000004.1"/>
</dbReference>
<dbReference type="EMBL" id="QGDC01000004">
    <property type="protein sequence ID" value="RCH55142.1"/>
    <property type="molecule type" value="Genomic_DNA"/>
</dbReference>
<proteinExistence type="predicted"/>
<feature type="domain" description="YrdC-like" evidence="1">
    <location>
        <begin position="12"/>
        <end position="200"/>
    </location>
</feature>
<comment type="caution">
    <text evidence="2">The sequence shown here is derived from an EMBL/GenBank/DDBJ whole genome shotgun (WGS) entry which is preliminary data.</text>
</comment>
<dbReference type="SUPFAM" id="SSF55821">
    <property type="entry name" value="YrdC/RibB"/>
    <property type="match status" value="1"/>
</dbReference>